<dbReference type="Pfam" id="PF00389">
    <property type="entry name" value="2-Hacid_dh"/>
    <property type="match status" value="1"/>
</dbReference>
<sequence>MPTAVIYHDTPIASTIRDRTDDLTVVAAESKADVRTHLGDADIFVTNPKGWSDDFVKYLSEDDWVQATSIGYTAFPVAELNERGVTFTNAATLHDSVVSEHAFALMFALSRRLGATFDQQREHEWDRGVGADMWHWEGRRMTVFGLGNIGESIARRAQAFGFDVYGVKRTPSIYSGSLTEDRVVSNEDFHDLLPETDLLVLTVPLTDETRHIVNADVLAALPESAAVVNVARGSVIDQNALVAALKDGEITAAGLDVVEEEPLPPTSPLWDREDTVVTPHVGGRSKDFPVRFSRLFLDNYDRWLSGKPLANCIN</sequence>
<evidence type="ECO:0000259" key="5">
    <source>
        <dbReference type="Pfam" id="PF02826"/>
    </source>
</evidence>
<organism evidence="6 7">
    <name type="scientific">Halopelagius fulvigenes</name>
    <dbReference type="NCBI Taxonomy" id="1198324"/>
    <lineage>
        <taxon>Archaea</taxon>
        <taxon>Methanobacteriati</taxon>
        <taxon>Methanobacteriota</taxon>
        <taxon>Stenosarchaea group</taxon>
        <taxon>Halobacteria</taxon>
        <taxon>Halobacteriales</taxon>
        <taxon>Haloferacaceae</taxon>
    </lineage>
</organism>
<dbReference type="Proteomes" id="UP001596408">
    <property type="component" value="Unassembled WGS sequence"/>
</dbReference>
<dbReference type="InterPro" id="IPR036291">
    <property type="entry name" value="NAD(P)-bd_dom_sf"/>
</dbReference>
<keyword evidence="1 3" id="KW-0560">Oxidoreductase</keyword>
<keyword evidence="7" id="KW-1185">Reference proteome</keyword>
<dbReference type="SUPFAM" id="SSF52283">
    <property type="entry name" value="Formate/glycerate dehydrogenase catalytic domain-like"/>
    <property type="match status" value="1"/>
</dbReference>
<name>A0ABD5U2J8_9EURY</name>
<dbReference type="EMBL" id="JBHSXH010000014">
    <property type="protein sequence ID" value="MFC6825280.1"/>
    <property type="molecule type" value="Genomic_DNA"/>
</dbReference>
<keyword evidence="2" id="KW-0520">NAD</keyword>
<dbReference type="PANTHER" id="PTHR43333">
    <property type="entry name" value="2-HACID_DH_C DOMAIN-CONTAINING PROTEIN"/>
    <property type="match status" value="1"/>
</dbReference>
<evidence type="ECO:0000256" key="2">
    <source>
        <dbReference type="ARBA" id="ARBA00023027"/>
    </source>
</evidence>
<dbReference type="CDD" id="cd05300">
    <property type="entry name" value="2-Hacid_dh_1"/>
    <property type="match status" value="1"/>
</dbReference>
<dbReference type="SUPFAM" id="SSF51735">
    <property type="entry name" value="NAD(P)-binding Rossmann-fold domains"/>
    <property type="match status" value="1"/>
</dbReference>
<dbReference type="Gene3D" id="3.40.50.720">
    <property type="entry name" value="NAD(P)-binding Rossmann-like Domain"/>
    <property type="match status" value="2"/>
</dbReference>
<evidence type="ECO:0000256" key="1">
    <source>
        <dbReference type="ARBA" id="ARBA00023002"/>
    </source>
</evidence>
<dbReference type="PANTHER" id="PTHR43333:SF1">
    <property type="entry name" value="D-ISOMER SPECIFIC 2-HYDROXYACID DEHYDROGENASE NAD-BINDING DOMAIN-CONTAINING PROTEIN"/>
    <property type="match status" value="1"/>
</dbReference>
<evidence type="ECO:0000313" key="6">
    <source>
        <dbReference type="EMBL" id="MFC6825280.1"/>
    </source>
</evidence>
<evidence type="ECO:0000259" key="4">
    <source>
        <dbReference type="Pfam" id="PF00389"/>
    </source>
</evidence>
<dbReference type="InterPro" id="IPR006139">
    <property type="entry name" value="D-isomer_2_OHA_DH_cat_dom"/>
</dbReference>
<proteinExistence type="inferred from homology"/>
<evidence type="ECO:0000313" key="7">
    <source>
        <dbReference type="Proteomes" id="UP001596408"/>
    </source>
</evidence>
<dbReference type="AlphaFoldDB" id="A0ABD5U2J8"/>
<dbReference type="InterPro" id="IPR006140">
    <property type="entry name" value="D-isomer_DH_NAD-bd"/>
</dbReference>
<accession>A0ABD5U2J8</accession>
<protein>
    <submittedName>
        <fullName evidence="6">D-2-hydroxyacid dehydrogenase</fullName>
    </submittedName>
</protein>
<dbReference type="GO" id="GO:0016491">
    <property type="term" value="F:oxidoreductase activity"/>
    <property type="evidence" value="ECO:0007669"/>
    <property type="project" value="UniProtKB-KW"/>
</dbReference>
<dbReference type="RefSeq" id="WP_379695355.1">
    <property type="nucleotide sequence ID" value="NZ_JBHSXH010000014.1"/>
</dbReference>
<dbReference type="Pfam" id="PF02826">
    <property type="entry name" value="2-Hacid_dh_C"/>
    <property type="match status" value="1"/>
</dbReference>
<evidence type="ECO:0000256" key="3">
    <source>
        <dbReference type="RuleBase" id="RU003719"/>
    </source>
</evidence>
<gene>
    <name evidence="6" type="ORF">ACFQEV_09805</name>
</gene>
<reference evidence="6 7" key="1">
    <citation type="journal article" date="2019" name="Int. J. Syst. Evol. Microbiol.">
        <title>The Global Catalogue of Microorganisms (GCM) 10K type strain sequencing project: providing services to taxonomists for standard genome sequencing and annotation.</title>
        <authorList>
            <consortium name="The Broad Institute Genomics Platform"/>
            <consortium name="The Broad Institute Genome Sequencing Center for Infectious Disease"/>
            <person name="Wu L."/>
            <person name="Ma J."/>
        </authorList>
    </citation>
    <scope>NUCLEOTIDE SEQUENCE [LARGE SCALE GENOMIC DNA]</scope>
    <source>
        <strain evidence="6 7">YIM 94188</strain>
    </source>
</reference>
<comment type="similarity">
    <text evidence="3">Belongs to the D-isomer specific 2-hydroxyacid dehydrogenase family.</text>
</comment>
<feature type="domain" description="D-isomer specific 2-hydroxyacid dehydrogenase catalytic" evidence="4">
    <location>
        <begin position="15"/>
        <end position="314"/>
    </location>
</feature>
<comment type="caution">
    <text evidence="6">The sequence shown here is derived from an EMBL/GenBank/DDBJ whole genome shotgun (WGS) entry which is preliminary data.</text>
</comment>
<feature type="domain" description="D-isomer specific 2-hydroxyacid dehydrogenase NAD-binding" evidence="5">
    <location>
        <begin position="103"/>
        <end position="282"/>
    </location>
</feature>